<protein>
    <submittedName>
        <fullName evidence="1">Uncharacterized protein</fullName>
    </submittedName>
</protein>
<dbReference type="RefSeq" id="WP_172897889.1">
    <property type="nucleotide sequence ID" value="NZ_CP126314.1"/>
</dbReference>
<reference evidence="1 2" key="1">
    <citation type="submission" date="2021-07" db="EMBL/GenBank/DDBJ databases">
        <title>A novel phosphonate cluster across the Pantoea species complex is important for pathogenicity in onion.</title>
        <authorList>
            <person name="Zhao M."/>
            <person name="Stice S."/>
            <person name="Shin G.Y."/>
            <person name="Coutinho T."/>
            <person name="Gitaitis R."/>
            <person name="Kvitko B."/>
            <person name="Dutta B."/>
        </authorList>
    </citation>
    <scope>NUCLEOTIDE SEQUENCE [LARGE SCALE GENOMIC DNA]</scope>
    <source>
        <strain evidence="1 2">BD 382</strain>
    </source>
</reference>
<keyword evidence="2" id="KW-1185">Reference proteome</keyword>
<proteinExistence type="predicted"/>
<organism evidence="1 2">
    <name type="scientific">Pantoea allii</name>
    <dbReference type="NCBI Taxonomy" id="574096"/>
    <lineage>
        <taxon>Bacteria</taxon>
        <taxon>Pseudomonadati</taxon>
        <taxon>Pseudomonadota</taxon>
        <taxon>Gammaproteobacteria</taxon>
        <taxon>Enterobacterales</taxon>
        <taxon>Erwiniaceae</taxon>
        <taxon>Pantoea</taxon>
    </lineage>
</organism>
<evidence type="ECO:0000313" key="1">
    <source>
        <dbReference type="EMBL" id="MBW1258627.1"/>
    </source>
</evidence>
<evidence type="ECO:0000313" key="2">
    <source>
        <dbReference type="Proteomes" id="UP001197236"/>
    </source>
</evidence>
<comment type="caution">
    <text evidence="1">The sequence shown here is derived from an EMBL/GenBank/DDBJ whole genome shotgun (WGS) entry which is preliminary data.</text>
</comment>
<dbReference type="Proteomes" id="UP001197236">
    <property type="component" value="Unassembled WGS sequence"/>
</dbReference>
<sequence>MSLHKHVSVTFDDFIYDYISGGYQNAVVTGRLFFKKAKLSIDENVQADI</sequence>
<gene>
    <name evidence="1" type="ORF">KYI95_15725</name>
</gene>
<dbReference type="EMBL" id="JAHVXZ010000008">
    <property type="protein sequence ID" value="MBW1258627.1"/>
    <property type="molecule type" value="Genomic_DNA"/>
</dbReference>
<accession>A0ABS6VH23</accession>
<name>A0ABS6VH23_9GAMM</name>